<dbReference type="RefSeq" id="WP_134835201.1">
    <property type="nucleotide sequence ID" value="NZ_SATR01000011.1"/>
</dbReference>
<evidence type="ECO:0000256" key="4">
    <source>
        <dbReference type="ARBA" id="ARBA00023186"/>
    </source>
</evidence>
<keyword evidence="6" id="KW-0969">Cilium</keyword>
<keyword evidence="7" id="KW-1185">Reference proteome</keyword>
<proteinExistence type="predicted"/>
<name>A0A4Y8WGC2_9VIBR</name>
<dbReference type="InterPro" id="IPR008622">
    <property type="entry name" value="FliT"/>
</dbReference>
<keyword evidence="2" id="KW-0963">Cytoplasm</keyword>
<evidence type="ECO:0000256" key="5">
    <source>
        <dbReference type="ARBA" id="ARBA00093797"/>
    </source>
</evidence>
<accession>A0A4Y8WGC2</accession>
<comment type="caution">
    <text evidence="6">The sequence shown here is derived from an EMBL/GenBank/DDBJ whole genome shotgun (WGS) entry which is preliminary data.</text>
</comment>
<evidence type="ECO:0000256" key="1">
    <source>
        <dbReference type="ARBA" id="ARBA00004514"/>
    </source>
</evidence>
<keyword evidence="4" id="KW-0143">Chaperone</keyword>
<keyword evidence="6" id="KW-0282">Flagellum</keyword>
<keyword evidence="3" id="KW-1005">Bacterial flagellum biogenesis</keyword>
<reference evidence="6 7" key="1">
    <citation type="submission" date="2019-01" db="EMBL/GenBank/DDBJ databases">
        <title>Vibrio BEI176 sp. nov, a marine bacterium isolated from China: eastern marignal seas.</title>
        <authorList>
            <person name="Li B."/>
        </authorList>
    </citation>
    <scope>NUCLEOTIDE SEQUENCE [LARGE SCALE GENOMIC DNA]</scope>
    <source>
        <strain evidence="6 7">BEI176</strain>
    </source>
</reference>
<dbReference type="AlphaFoldDB" id="A0A4Y8WGC2"/>
<organism evidence="6 7">
    <name type="scientific">Vibrio ouci</name>
    <dbReference type="NCBI Taxonomy" id="2499078"/>
    <lineage>
        <taxon>Bacteria</taxon>
        <taxon>Pseudomonadati</taxon>
        <taxon>Pseudomonadota</taxon>
        <taxon>Gammaproteobacteria</taxon>
        <taxon>Vibrionales</taxon>
        <taxon>Vibrionaceae</taxon>
        <taxon>Vibrio</taxon>
    </lineage>
</organism>
<dbReference type="Pfam" id="PF05400">
    <property type="entry name" value="FliT"/>
    <property type="match status" value="1"/>
</dbReference>
<comment type="subcellular location">
    <subcellularLocation>
        <location evidence="1">Cytoplasm</location>
        <location evidence="1">Cytosol</location>
    </subcellularLocation>
</comment>
<keyword evidence="6" id="KW-0966">Cell projection</keyword>
<evidence type="ECO:0000313" key="6">
    <source>
        <dbReference type="EMBL" id="TFH91869.1"/>
    </source>
</evidence>
<dbReference type="Proteomes" id="UP000297753">
    <property type="component" value="Unassembled WGS sequence"/>
</dbReference>
<evidence type="ECO:0000256" key="3">
    <source>
        <dbReference type="ARBA" id="ARBA00022795"/>
    </source>
</evidence>
<protein>
    <recommendedName>
        <fullName evidence="5">Flagellar protein FliT</fullName>
    </recommendedName>
</protein>
<sequence length="107" mass="12473">MPLDSDFAANIALLRDLDHKIHETLAVVEINAEEIVQLVDTREQILHKLLEAIQARPELKHEQQWQEAVKTTQTVVELMQSKTDELAMALKKYRHGKRSVQQYQKFL</sequence>
<dbReference type="EMBL" id="SATR01000011">
    <property type="protein sequence ID" value="TFH91869.1"/>
    <property type="molecule type" value="Genomic_DNA"/>
</dbReference>
<evidence type="ECO:0000313" key="7">
    <source>
        <dbReference type="Proteomes" id="UP000297753"/>
    </source>
</evidence>
<evidence type="ECO:0000256" key="2">
    <source>
        <dbReference type="ARBA" id="ARBA00022490"/>
    </source>
</evidence>
<gene>
    <name evidence="6" type="ORF">ELS82_09055</name>
</gene>
<dbReference type="OrthoDB" id="5905433at2"/>